<proteinExistence type="predicted"/>
<keyword evidence="2" id="KW-1185">Reference proteome</keyword>
<name>A0A8T1WRH6_9STRA</name>
<evidence type="ECO:0000313" key="2">
    <source>
        <dbReference type="Proteomes" id="UP000693981"/>
    </source>
</evidence>
<dbReference type="EMBL" id="JAGDFL010000268">
    <property type="protein sequence ID" value="KAG7394513.1"/>
    <property type="molecule type" value="Genomic_DNA"/>
</dbReference>
<reference evidence="1" key="1">
    <citation type="submission" date="2021-02" db="EMBL/GenBank/DDBJ databases">
        <authorList>
            <person name="Palmer J.M."/>
        </authorList>
    </citation>
    <scope>NUCLEOTIDE SEQUENCE</scope>
    <source>
        <strain evidence="1">SCRP23</strain>
    </source>
</reference>
<accession>A0A8T1WRH6</accession>
<dbReference type="AlphaFoldDB" id="A0A8T1WRH6"/>
<sequence length="260" mass="28783">MKPLDSNVLPKTPVIMMTASGDTLESAVKQFEYVQLERDEQGKVSIRGCKKAEHDMYLSHKFEDGWTFRPGLSCASKFTTKVSSAGNIIFEDWRHRALAIKAGWSNKKHIKCNKAFKGKLSQEWLLLQQHKFTASPTVVFPISNLQYLAAESCGSARKQLVLELVKCGHSGDSASAIVKFLYGPSIPVDLEANMDSASVERRQLIIQFVESNKSTQEIGKMLEALYGTTDPLPPVMTGKVKSLEKLVGGTDAKVNTKTEE</sequence>
<organism evidence="1 2">
    <name type="scientific">Phytophthora boehmeriae</name>
    <dbReference type="NCBI Taxonomy" id="109152"/>
    <lineage>
        <taxon>Eukaryota</taxon>
        <taxon>Sar</taxon>
        <taxon>Stramenopiles</taxon>
        <taxon>Oomycota</taxon>
        <taxon>Peronosporomycetes</taxon>
        <taxon>Peronosporales</taxon>
        <taxon>Peronosporaceae</taxon>
        <taxon>Phytophthora</taxon>
    </lineage>
</organism>
<dbReference type="Proteomes" id="UP000693981">
    <property type="component" value="Unassembled WGS sequence"/>
</dbReference>
<protein>
    <submittedName>
        <fullName evidence="1">Uncharacterized protein</fullName>
    </submittedName>
</protein>
<comment type="caution">
    <text evidence="1">The sequence shown here is derived from an EMBL/GenBank/DDBJ whole genome shotgun (WGS) entry which is preliminary data.</text>
</comment>
<evidence type="ECO:0000313" key="1">
    <source>
        <dbReference type="EMBL" id="KAG7394513.1"/>
    </source>
</evidence>
<gene>
    <name evidence="1" type="ORF">PHYBOEH_005066</name>
</gene>